<dbReference type="RefSeq" id="WP_375526474.1">
    <property type="nucleotide sequence ID" value="NZ_JBHILM010000020.1"/>
</dbReference>
<name>A0ABV5BDV1_9BACL</name>
<keyword evidence="2" id="KW-1185">Reference proteome</keyword>
<reference evidence="1 2" key="1">
    <citation type="submission" date="2024-09" db="EMBL/GenBank/DDBJ databases">
        <authorList>
            <person name="Ruan L."/>
        </authorList>
    </citation>
    <scope>NUCLEOTIDE SEQUENCE [LARGE SCALE GENOMIC DNA]</scope>
    <source>
        <strain evidence="1 2">D33</strain>
    </source>
</reference>
<proteinExistence type="predicted"/>
<accession>A0ABV5BDV1</accession>
<protein>
    <recommendedName>
        <fullName evidence="3">50S ribosomal protein L17</fullName>
    </recommendedName>
</protein>
<sequence length="69" mass="7957">MSTRHSSILLLNDAGRSLKKARRLLVEGKYKRAKKNIVSSMTLLGHVLVKLDRFTEVRHRVNMGRVKNE</sequence>
<organism evidence="1 2">
    <name type="scientific">Paenibacillus terreus</name>
    <dbReference type="NCBI Taxonomy" id="1387834"/>
    <lineage>
        <taxon>Bacteria</taxon>
        <taxon>Bacillati</taxon>
        <taxon>Bacillota</taxon>
        <taxon>Bacilli</taxon>
        <taxon>Bacillales</taxon>
        <taxon>Paenibacillaceae</taxon>
        <taxon>Paenibacillus</taxon>
    </lineage>
</organism>
<evidence type="ECO:0000313" key="1">
    <source>
        <dbReference type="EMBL" id="MFB5682721.1"/>
    </source>
</evidence>
<dbReference type="Proteomes" id="UP001580407">
    <property type="component" value="Unassembled WGS sequence"/>
</dbReference>
<evidence type="ECO:0008006" key="3">
    <source>
        <dbReference type="Google" id="ProtNLM"/>
    </source>
</evidence>
<comment type="caution">
    <text evidence="1">The sequence shown here is derived from an EMBL/GenBank/DDBJ whole genome shotgun (WGS) entry which is preliminary data.</text>
</comment>
<gene>
    <name evidence="1" type="ORF">ACE3NQ_17525</name>
</gene>
<evidence type="ECO:0000313" key="2">
    <source>
        <dbReference type="Proteomes" id="UP001580407"/>
    </source>
</evidence>
<dbReference type="EMBL" id="JBHILM010000020">
    <property type="protein sequence ID" value="MFB5682721.1"/>
    <property type="molecule type" value="Genomic_DNA"/>
</dbReference>